<gene>
    <name evidence="1" type="ORF">QE417_004188</name>
</gene>
<dbReference type="EMBL" id="JAVLVU010000001">
    <property type="protein sequence ID" value="MDT3405116.1"/>
    <property type="molecule type" value="Genomic_DNA"/>
</dbReference>
<dbReference type="InterPro" id="IPR032066">
    <property type="entry name" value="GP3_package"/>
</dbReference>
<dbReference type="Proteomes" id="UP001258315">
    <property type="component" value="Unassembled WGS sequence"/>
</dbReference>
<dbReference type="Gene3D" id="1.10.132.80">
    <property type="match status" value="1"/>
</dbReference>
<comment type="caution">
    <text evidence="1">The sequence shown here is derived from an EMBL/GenBank/DDBJ whole genome shotgun (WGS) entry which is preliminary data.</text>
</comment>
<dbReference type="Pfam" id="PF16677">
    <property type="entry name" value="GP3_package"/>
    <property type="match status" value="1"/>
</dbReference>
<reference evidence="2" key="1">
    <citation type="submission" date="2023-07" db="EMBL/GenBank/DDBJ databases">
        <title>Functional and genomic diversity of the sorghum phyllosphere microbiome.</title>
        <authorList>
            <person name="Shade A."/>
        </authorList>
    </citation>
    <scope>NUCLEOTIDE SEQUENCE [LARGE SCALE GENOMIC DNA]</scope>
    <source>
        <strain evidence="2">SORGH_AS_0422</strain>
    </source>
</reference>
<evidence type="ECO:0000313" key="1">
    <source>
        <dbReference type="EMBL" id="MDT3405116.1"/>
    </source>
</evidence>
<evidence type="ECO:0000313" key="2">
    <source>
        <dbReference type="Proteomes" id="UP001258315"/>
    </source>
</evidence>
<protein>
    <submittedName>
        <fullName evidence="1">Uncharacterized protein</fullName>
    </submittedName>
</protein>
<keyword evidence="2" id="KW-1185">Reference proteome</keyword>
<accession>A0ABU3GZR6</accession>
<proteinExistence type="predicted"/>
<name>A0ABU3GZR6_9SPHI</name>
<sequence length="169" mass="19185">MPTGKPIIMRNNKYILFPKAHDLRMRVANFFNYIKGEYHTELLPFKPAAKSPPEMREQKVWDREPQPPTLSGLAHHLGFESLQAFITYEQNGHYAHILRRARLQIEAEYEKQLSTQPATGAIFALKSLGWMEKQAEKDHAFASAASSIKIEIVTTGPTPATAEQEVILL</sequence>
<organism evidence="1 2">
    <name type="scientific">Mucilaginibacter terrae</name>
    <dbReference type="NCBI Taxonomy" id="1955052"/>
    <lineage>
        <taxon>Bacteria</taxon>
        <taxon>Pseudomonadati</taxon>
        <taxon>Bacteroidota</taxon>
        <taxon>Sphingobacteriia</taxon>
        <taxon>Sphingobacteriales</taxon>
        <taxon>Sphingobacteriaceae</taxon>
        <taxon>Mucilaginibacter</taxon>
    </lineage>
</organism>